<organism evidence="2 3">
    <name type="scientific">Nocardia xishanensis</name>
    <dbReference type="NCBI Taxonomy" id="238964"/>
    <lineage>
        <taxon>Bacteria</taxon>
        <taxon>Bacillati</taxon>
        <taxon>Actinomycetota</taxon>
        <taxon>Actinomycetes</taxon>
        <taxon>Mycobacteriales</taxon>
        <taxon>Nocardiaceae</taxon>
        <taxon>Nocardia</taxon>
    </lineage>
</organism>
<keyword evidence="1" id="KW-0812">Transmembrane</keyword>
<gene>
    <name evidence="2" type="ORF">ACH49W_08730</name>
</gene>
<dbReference type="Proteomes" id="UP001611415">
    <property type="component" value="Unassembled WGS sequence"/>
</dbReference>
<name>A0ABW7WX81_9NOCA</name>
<feature type="transmembrane region" description="Helical" evidence="1">
    <location>
        <begin position="6"/>
        <end position="27"/>
    </location>
</feature>
<sequence length="165" mass="18884">MTTWAPVISAVAAVIAAAIALFGVLLTQKRADERAQRELGIRQAEEEAKRKREDALRSYDQRRDAYSGFFTEFERRVRLFEAWQAGEFGQTEPPEDALTPLAEKLTMVNIYGTVTARAAADRLFRWLAAEMWRPVHPQEDVERLERVYISAVRQDLGVTDRVEQS</sequence>
<reference evidence="2 3" key="1">
    <citation type="submission" date="2024-10" db="EMBL/GenBank/DDBJ databases">
        <title>The Natural Products Discovery Center: Release of the First 8490 Sequenced Strains for Exploring Actinobacteria Biosynthetic Diversity.</title>
        <authorList>
            <person name="Kalkreuter E."/>
            <person name="Kautsar S.A."/>
            <person name="Yang D."/>
            <person name="Bader C.D."/>
            <person name="Teijaro C.N."/>
            <person name="Fluegel L."/>
            <person name="Davis C.M."/>
            <person name="Simpson J.R."/>
            <person name="Lauterbach L."/>
            <person name="Steele A.D."/>
            <person name="Gui C."/>
            <person name="Meng S."/>
            <person name="Li G."/>
            <person name="Viehrig K."/>
            <person name="Ye F."/>
            <person name="Su P."/>
            <person name="Kiefer A.F."/>
            <person name="Nichols A."/>
            <person name="Cepeda A.J."/>
            <person name="Yan W."/>
            <person name="Fan B."/>
            <person name="Jiang Y."/>
            <person name="Adhikari A."/>
            <person name="Zheng C.-J."/>
            <person name="Schuster L."/>
            <person name="Cowan T.M."/>
            <person name="Smanski M.J."/>
            <person name="Chevrette M.G."/>
            <person name="De Carvalho L.P.S."/>
            <person name="Shen B."/>
        </authorList>
    </citation>
    <scope>NUCLEOTIDE SEQUENCE [LARGE SCALE GENOMIC DNA]</scope>
    <source>
        <strain evidence="2 3">NPDC019275</strain>
    </source>
</reference>
<keyword evidence="1" id="KW-1133">Transmembrane helix</keyword>
<evidence type="ECO:0008006" key="4">
    <source>
        <dbReference type="Google" id="ProtNLM"/>
    </source>
</evidence>
<keyword evidence="3" id="KW-1185">Reference proteome</keyword>
<accession>A0ABW7WX81</accession>
<evidence type="ECO:0000313" key="2">
    <source>
        <dbReference type="EMBL" id="MFI2473449.1"/>
    </source>
</evidence>
<proteinExistence type="predicted"/>
<protein>
    <recommendedName>
        <fullName evidence="4">DUF4760 domain-containing protein</fullName>
    </recommendedName>
</protein>
<dbReference type="EMBL" id="JBIRYO010000004">
    <property type="protein sequence ID" value="MFI2473449.1"/>
    <property type="molecule type" value="Genomic_DNA"/>
</dbReference>
<evidence type="ECO:0000313" key="3">
    <source>
        <dbReference type="Proteomes" id="UP001611415"/>
    </source>
</evidence>
<keyword evidence="1" id="KW-0472">Membrane</keyword>
<evidence type="ECO:0000256" key="1">
    <source>
        <dbReference type="SAM" id="Phobius"/>
    </source>
</evidence>
<comment type="caution">
    <text evidence="2">The sequence shown here is derived from an EMBL/GenBank/DDBJ whole genome shotgun (WGS) entry which is preliminary data.</text>
</comment>
<dbReference type="RefSeq" id="WP_397092057.1">
    <property type="nucleotide sequence ID" value="NZ_JBIRYO010000004.1"/>
</dbReference>